<feature type="transmembrane region" description="Helical" evidence="2">
    <location>
        <begin position="243"/>
        <end position="267"/>
    </location>
</feature>
<dbReference type="RefSeq" id="WP_003855361.1">
    <property type="nucleotide sequence ID" value="NZ_JAAOYN010000001.1"/>
</dbReference>
<comment type="caution">
    <text evidence="4">The sequence shown here is derived from an EMBL/GenBank/DDBJ whole genome shotgun (WGS) entry which is preliminary data.</text>
</comment>
<evidence type="ECO:0000313" key="4">
    <source>
        <dbReference type="EMBL" id="OKX82590.1"/>
    </source>
</evidence>
<proteinExistence type="predicted"/>
<keyword evidence="2" id="KW-0812">Transmembrane</keyword>
<feature type="transmembrane region" description="Helical" evidence="2">
    <location>
        <begin position="344"/>
        <end position="364"/>
    </location>
</feature>
<feature type="transmembrane region" description="Helical" evidence="2">
    <location>
        <begin position="50"/>
        <end position="69"/>
    </location>
</feature>
<name>A0AB36IEG9_CORGT</name>
<evidence type="ECO:0000313" key="5">
    <source>
        <dbReference type="Proteomes" id="UP000186091"/>
    </source>
</evidence>
<dbReference type="EMBL" id="LOQT01000015">
    <property type="protein sequence ID" value="OKX82590.1"/>
    <property type="molecule type" value="Genomic_DNA"/>
</dbReference>
<evidence type="ECO:0000256" key="2">
    <source>
        <dbReference type="SAM" id="Phobius"/>
    </source>
</evidence>
<protein>
    <recommendedName>
        <fullName evidence="3">Heparan-alpha-glucosaminide N-acetyltransferase catalytic domain-containing protein</fullName>
    </recommendedName>
</protein>
<feature type="transmembrane region" description="Helical" evidence="2">
    <location>
        <begin position="205"/>
        <end position="231"/>
    </location>
</feature>
<feature type="transmembrane region" description="Helical" evidence="2">
    <location>
        <begin position="84"/>
        <end position="104"/>
    </location>
</feature>
<organism evidence="4 5">
    <name type="scientific">Corynebacterium glutamicum</name>
    <name type="common">Brevibacterium saccharolyticum</name>
    <dbReference type="NCBI Taxonomy" id="1718"/>
    <lineage>
        <taxon>Bacteria</taxon>
        <taxon>Bacillati</taxon>
        <taxon>Actinomycetota</taxon>
        <taxon>Actinomycetes</taxon>
        <taxon>Mycobacteriales</taxon>
        <taxon>Corynebacteriaceae</taxon>
        <taxon>Corynebacterium</taxon>
    </lineage>
</organism>
<dbReference type="InterPro" id="IPR052529">
    <property type="entry name" value="Bact_Transport_Assoc"/>
</dbReference>
<dbReference type="PANTHER" id="PTHR30590:SF3">
    <property type="entry name" value="HYPOTHETICAL MEMBRANE SPANNING PROTEIN"/>
    <property type="match status" value="1"/>
</dbReference>
<feature type="region of interest" description="Disordered" evidence="1">
    <location>
        <begin position="1"/>
        <end position="36"/>
    </location>
</feature>
<dbReference type="Pfam" id="PF07786">
    <property type="entry name" value="HGSNAT_cat"/>
    <property type="match status" value="1"/>
</dbReference>
<accession>A0AB36IEG9</accession>
<dbReference type="PANTHER" id="PTHR30590">
    <property type="entry name" value="INNER MEMBRANE PROTEIN"/>
    <property type="match status" value="1"/>
</dbReference>
<reference evidence="4 5" key="1">
    <citation type="submission" date="2015-12" db="EMBL/GenBank/DDBJ databases">
        <title>Genome sequence of Corynebacterium AS 1.542.</title>
        <authorList>
            <person name="Yang J."/>
            <person name="Yang S."/>
        </authorList>
    </citation>
    <scope>NUCLEOTIDE SEQUENCE [LARGE SCALE GENOMIC DNA]</scope>
    <source>
        <strain evidence="4 5">AS 1.542</strain>
    </source>
</reference>
<feature type="domain" description="Heparan-alpha-glucosaminide N-acetyltransferase catalytic" evidence="3">
    <location>
        <begin position="44"/>
        <end position="244"/>
    </location>
</feature>
<feature type="transmembrane region" description="Helical" evidence="2">
    <location>
        <begin position="164"/>
        <end position="185"/>
    </location>
</feature>
<dbReference type="AlphaFoldDB" id="A0AB36IEG9"/>
<feature type="transmembrane region" description="Helical" evidence="2">
    <location>
        <begin position="116"/>
        <end position="136"/>
    </location>
</feature>
<gene>
    <name evidence="4" type="ORF">AUP69_06795</name>
</gene>
<feature type="transmembrane region" description="Helical" evidence="2">
    <location>
        <begin position="370"/>
        <end position="388"/>
    </location>
</feature>
<feature type="transmembrane region" description="Helical" evidence="2">
    <location>
        <begin position="142"/>
        <end position="159"/>
    </location>
</feature>
<evidence type="ECO:0000259" key="3">
    <source>
        <dbReference type="Pfam" id="PF07786"/>
    </source>
</evidence>
<keyword evidence="2" id="KW-1133">Transmembrane helix</keyword>
<dbReference type="InterPro" id="IPR012429">
    <property type="entry name" value="HGSNAT_cat"/>
</dbReference>
<dbReference type="Proteomes" id="UP000186091">
    <property type="component" value="Unassembled WGS sequence"/>
</dbReference>
<keyword evidence="2" id="KW-0472">Membrane</keyword>
<sequence>MENTNVSSTEYEESEHEETEHEEPGKSPTHAKHARAIDLKPQKRIEGLDIARGFALLGMITVHLIPWDIEIGVSVFHDLFSGRAAALFALLAGISLALITGGSTPHTGKKLRRDRIAVVTRGLILLIFGLALNSLTPGDISILPYYGVFFLVGSLLIGLHTRTLAVLTGILIVAGPAVVHMALWVEGFDSVRSSTLPEFFTSPLITVFSLLFIGFYPAATWITFVACGIALGRIDVQDLSVQIKLMFFGGLTAVCSALASEVIVYHFGVLDRIIEATPWEYSDIMFALDYGGETVPGYSWWWLMVDNPHNNTPFSLLDAGGSAVFMVGLSLLASRVLAKELSPIAAAGSMTFTLYTAHLLALKIDHSELQIMWVSINITVAIVFAYFWKKHIGQGPLERLISSASKSTARAVVPRV</sequence>
<feature type="transmembrane region" description="Helical" evidence="2">
    <location>
        <begin position="314"/>
        <end position="332"/>
    </location>
</feature>
<evidence type="ECO:0000256" key="1">
    <source>
        <dbReference type="SAM" id="MobiDB-lite"/>
    </source>
</evidence>